<keyword evidence="3 7" id="KW-1133">Transmembrane helix</keyword>
<dbReference type="NCBIfam" id="TIGR00247">
    <property type="entry name" value="endolytic transglycosylase MltG"/>
    <property type="match status" value="1"/>
</dbReference>
<dbReference type="Proteomes" id="UP000186235">
    <property type="component" value="Unassembled WGS sequence"/>
</dbReference>
<dbReference type="PANTHER" id="PTHR30518">
    <property type="entry name" value="ENDOLYTIC MUREIN TRANSGLYCOSYLASE"/>
    <property type="match status" value="1"/>
</dbReference>
<dbReference type="Gene3D" id="3.30.1490.480">
    <property type="entry name" value="Endolytic murein transglycosylase"/>
    <property type="match status" value="1"/>
</dbReference>
<keyword evidence="5 7" id="KW-0456">Lyase</keyword>
<evidence type="ECO:0000256" key="8">
    <source>
        <dbReference type="SAM" id="MobiDB-lite"/>
    </source>
</evidence>
<keyword evidence="2 7" id="KW-0812">Transmembrane</keyword>
<accession>A0A1N6RUY9</accession>
<dbReference type="InterPro" id="IPR003770">
    <property type="entry name" value="MLTG-like"/>
</dbReference>
<name>A0A1N6RUY9_9MICO</name>
<evidence type="ECO:0000313" key="10">
    <source>
        <dbReference type="Proteomes" id="UP000186235"/>
    </source>
</evidence>
<keyword evidence="4 7" id="KW-0472">Membrane</keyword>
<dbReference type="GO" id="GO:0008932">
    <property type="term" value="F:lytic endotransglycosylase activity"/>
    <property type="evidence" value="ECO:0007669"/>
    <property type="project" value="UniProtKB-UniRule"/>
</dbReference>
<feature type="region of interest" description="Disordered" evidence="8">
    <location>
        <begin position="1"/>
        <end position="34"/>
    </location>
</feature>
<proteinExistence type="inferred from homology"/>
<evidence type="ECO:0000256" key="3">
    <source>
        <dbReference type="ARBA" id="ARBA00022989"/>
    </source>
</evidence>
<dbReference type="EC" id="4.2.2.29" evidence="7"/>
<protein>
    <recommendedName>
        <fullName evidence="7">Endolytic murein transglycosylase</fullName>
        <ecNumber evidence="7">4.2.2.29</ecNumber>
    </recommendedName>
    <alternativeName>
        <fullName evidence="7">Peptidoglycan lytic transglycosylase</fullName>
    </alternativeName>
    <alternativeName>
        <fullName evidence="7">Peptidoglycan polymerization terminase</fullName>
    </alternativeName>
</protein>
<dbReference type="PANTHER" id="PTHR30518:SF2">
    <property type="entry name" value="ENDOLYTIC MUREIN TRANSGLYCOSYLASE"/>
    <property type="match status" value="1"/>
</dbReference>
<dbReference type="CDD" id="cd08010">
    <property type="entry name" value="MltG_like"/>
    <property type="match status" value="1"/>
</dbReference>
<evidence type="ECO:0000256" key="5">
    <source>
        <dbReference type="ARBA" id="ARBA00023239"/>
    </source>
</evidence>
<reference evidence="10" key="1">
    <citation type="submission" date="2017-01" db="EMBL/GenBank/DDBJ databases">
        <authorList>
            <person name="Varghese N."/>
            <person name="Submissions S."/>
        </authorList>
    </citation>
    <scope>NUCLEOTIDE SEQUENCE [LARGE SCALE GENOMIC DNA]</scope>
    <source>
        <strain evidence="10">3bp</strain>
    </source>
</reference>
<keyword evidence="6 7" id="KW-0961">Cell wall biogenesis/degradation</keyword>
<keyword evidence="10" id="KW-1185">Reference proteome</keyword>
<evidence type="ECO:0000256" key="7">
    <source>
        <dbReference type="HAMAP-Rule" id="MF_02065"/>
    </source>
</evidence>
<gene>
    <name evidence="7" type="primary">mltG</name>
    <name evidence="9" type="ORF">SAMN05518682_2123</name>
</gene>
<dbReference type="GO" id="GO:0071555">
    <property type="term" value="P:cell wall organization"/>
    <property type="evidence" value="ECO:0007669"/>
    <property type="project" value="UniProtKB-KW"/>
</dbReference>
<organism evidence="9 10">
    <name type="scientific">Cellulosimicrobium aquatile</name>
    <dbReference type="NCBI Taxonomy" id="1612203"/>
    <lineage>
        <taxon>Bacteria</taxon>
        <taxon>Bacillati</taxon>
        <taxon>Actinomycetota</taxon>
        <taxon>Actinomycetes</taxon>
        <taxon>Micrococcales</taxon>
        <taxon>Promicromonosporaceae</taxon>
        <taxon>Cellulosimicrobium</taxon>
    </lineage>
</organism>
<evidence type="ECO:0000256" key="6">
    <source>
        <dbReference type="ARBA" id="ARBA00023316"/>
    </source>
</evidence>
<feature type="site" description="Important for catalytic activity" evidence="7">
    <location>
        <position position="261"/>
    </location>
</feature>
<evidence type="ECO:0000256" key="1">
    <source>
        <dbReference type="ARBA" id="ARBA00022475"/>
    </source>
</evidence>
<dbReference type="EMBL" id="FTMI01000003">
    <property type="protein sequence ID" value="SIQ32522.1"/>
    <property type="molecule type" value="Genomic_DNA"/>
</dbReference>
<comment type="subcellular location">
    <subcellularLocation>
        <location evidence="7">Cell membrane</location>
        <topology evidence="7">Single-pass membrane protein</topology>
    </subcellularLocation>
</comment>
<dbReference type="Pfam" id="PF02618">
    <property type="entry name" value="YceG"/>
    <property type="match status" value="1"/>
</dbReference>
<dbReference type="GO" id="GO:0005886">
    <property type="term" value="C:plasma membrane"/>
    <property type="evidence" value="ECO:0007669"/>
    <property type="project" value="UniProtKB-SubCell"/>
</dbReference>
<comment type="similarity">
    <text evidence="7">Belongs to the transglycosylase MltG family.</text>
</comment>
<evidence type="ECO:0000256" key="2">
    <source>
        <dbReference type="ARBA" id="ARBA00022692"/>
    </source>
</evidence>
<keyword evidence="1 7" id="KW-1003">Cell membrane</keyword>
<dbReference type="AlphaFoldDB" id="A0A1N6RUY9"/>
<sequence length="385" mass="41361">MTDLFERPAVQGEQQPARSSRAEQRARRAAKKRRQRRRRRALVVLLVSLLVVGGAGYLLLNNASDLFGFANPLEAKDFDGPGTEPVDVVIEPGSTGRDMGAVLTEAGVVASSAAFANAFEENPNAGKIQPGTHTLLLGMSAKDAVARLVANDSRVETKITIPEGSTVSQILEKASSVTDIPVADFQAAMADTAATGLPAEANGNYEGWLFPTTYVLEPQDKNALAIIQGMVSQTVMKLDELGVAPENREAVLIKASLIEREAGRDEDRPKMSRAIENRLATGMPLQIDAAVAYGTGNPPGYQVKPEDTRDASNPYNTYAHNGLPPGPIASPGAASMQAVLNPEPGEWLFWTTVNYDTKETRFAVTLAEHNRNVDALKQWLAENEG</sequence>
<comment type="function">
    <text evidence="7">Functions as a peptidoglycan terminase that cleaves nascent peptidoglycan strands endolytically to terminate their elongation.</text>
</comment>
<dbReference type="GO" id="GO:0009252">
    <property type="term" value="P:peptidoglycan biosynthetic process"/>
    <property type="evidence" value="ECO:0007669"/>
    <property type="project" value="UniProtKB-UniRule"/>
</dbReference>
<dbReference type="RefSeq" id="WP_076404898.1">
    <property type="nucleotide sequence ID" value="NZ_FTMI01000003.1"/>
</dbReference>
<evidence type="ECO:0000313" key="9">
    <source>
        <dbReference type="EMBL" id="SIQ32522.1"/>
    </source>
</evidence>
<dbReference type="HAMAP" id="MF_02065">
    <property type="entry name" value="MltG"/>
    <property type="match status" value="1"/>
</dbReference>
<feature type="transmembrane region" description="Helical" evidence="7">
    <location>
        <begin position="41"/>
        <end position="60"/>
    </location>
</feature>
<evidence type="ECO:0000256" key="4">
    <source>
        <dbReference type="ARBA" id="ARBA00023136"/>
    </source>
</evidence>
<comment type="catalytic activity">
    <reaction evidence="7">
        <text>a peptidoglycan chain = a peptidoglycan chain with N-acetyl-1,6-anhydromuramyl-[peptide] at the reducing end + a peptidoglycan chain with N-acetylglucosamine at the non-reducing end.</text>
        <dbReference type="EC" id="4.2.2.29"/>
    </reaction>
</comment>